<dbReference type="GO" id="GO:0006351">
    <property type="term" value="P:DNA-templated transcription"/>
    <property type="evidence" value="ECO:0007669"/>
    <property type="project" value="TreeGrafter"/>
</dbReference>
<evidence type="ECO:0000313" key="7">
    <source>
        <dbReference type="Proteomes" id="UP000288587"/>
    </source>
</evidence>
<dbReference type="PROSITE" id="PS50931">
    <property type="entry name" value="HTH_LYSR"/>
    <property type="match status" value="1"/>
</dbReference>
<dbReference type="InterPro" id="IPR005119">
    <property type="entry name" value="LysR_subst-bd"/>
</dbReference>
<dbReference type="GO" id="GO:0003700">
    <property type="term" value="F:DNA-binding transcription factor activity"/>
    <property type="evidence" value="ECO:0007669"/>
    <property type="project" value="InterPro"/>
</dbReference>
<feature type="domain" description="HTH lysR-type" evidence="5">
    <location>
        <begin position="24"/>
        <end position="81"/>
    </location>
</feature>
<dbReference type="InterPro" id="IPR036390">
    <property type="entry name" value="WH_DNA-bd_sf"/>
</dbReference>
<dbReference type="GO" id="GO:0043565">
    <property type="term" value="F:sequence-specific DNA binding"/>
    <property type="evidence" value="ECO:0007669"/>
    <property type="project" value="TreeGrafter"/>
</dbReference>
<evidence type="ECO:0000313" key="6">
    <source>
        <dbReference type="EMBL" id="RVT88524.1"/>
    </source>
</evidence>
<dbReference type="Gene3D" id="1.10.10.10">
    <property type="entry name" value="Winged helix-like DNA-binding domain superfamily/Winged helix DNA-binding domain"/>
    <property type="match status" value="1"/>
</dbReference>
<dbReference type="OrthoDB" id="8714815at2"/>
<dbReference type="CDD" id="cd08422">
    <property type="entry name" value="PBP2_CrgA_like"/>
    <property type="match status" value="1"/>
</dbReference>
<dbReference type="Gene3D" id="3.40.190.290">
    <property type="match status" value="1"/>
</dbReference>
<comment type="caution">
    <text evidence="6">The sequence shown here is derived from an EMBL/GenBank/DDBJ whole genome shotgun (WGS) entry which is preliminary data.</text>
</comment>
<keyword evidence="3" id="KW-0238">DNA-binding</keyword>
<dbReference type="Pfam" id="PF03466">
    <property type="entry name" value="LysR_substrate"/>
    <property type="match status" value="1"/>
</dbReference>
<keyword evidence="7" id="KW-1185">Reference proteome</keyword>
<dbReference type="InterPro" id="IPR000847">
    <property type="entry name" value="LysR_HTH_N"/>
</dbReference>
<organism evidence="6 7">
    <name type="scientific">Inhella crocodyli</name>
    <dbReference type="NCBI Taxonomy" id="2499851"/>
    <lineage>
        <taxon>Bacteria</taxon>
        <taxon>Pseudomonadati</taxon>
        <taxon>Pseudomonadota</taxon>
        <taxon>Betaproteobacteria</taxon>
        <taxon>Burkholderiales</taxon>
        <taxon>Sphaerotilaceae</taxon>
        <taxon>Inhella</taxon>
    </lineage>
</organism>
<keyword evidence="2" id="KW-0805">Transcription regulation</keyword>
<comment type="similarity">
    <text evidence="1">Belongs to the LysR transcriptional regulatory family.</text>
</comment>
<evidence type="ECO:0000256" key="2">
    <source>
        <dbReference type="ARBA" id="ARBA00023015"/>
    </source>
</evidence>
<proteinExistence type="inferred from homology"/>
<dbReference type="SUPFAM" id="SSF46785">
    <property type="entry name" value="Winged helix' DNA-binding domain"/>
    <property type="match status" value="1"/>
</dbReference>
<dbReference type="SUPFAM" id="SSF53850">
    <property type="entry name" value="Periplasmic binding protein-like II"/>
    <property type="match status" value="1"/>
</dbReference>
<name>A0A3S2V4Z7_9BURK</name>
<dbReference type="PANTHER" id="PTHR30537">
    <property type="entry name" value="HTH-TYPE TRANSCRIPTIONAL REGULATOR"/>
    <property type="match status" value="1"/>
</dbReference>
<dbReference type="Pfam" id="PF00126">
    <property type="entry name" value="HTH_1"/>
    <property type="match status" value="1"/>
</dbReference>
<protein>
    <submittedName>
        <fullName evidence="6">LysR family transcriptional regulator</fullName>
    </submittedName>
</protein>
<dbReference type="PANTHER" id="PTHR30537:SF66">
    <property type="entry name" value="IRON-REGULATED VIRULENCE REGULATORY PROTEIN IRGB"/>
    <property type="match status" value="1"/>
</dbReference>
<evidence type="ECO:0000256" key="4">
    <source>
        <dbReference type="ARBA" id="ARBA00023163"/>
    </source>
</evidence>
<keyword evidence="4" id="KW-0804">Transcription</keyword>
<gene>
    <name evidence="6" type="ORF">EOD73_06010</name>
</gene>
<dbReference type="InterPro" id="IPR036388">
    <property type="entry name" value="WH-like_DNA-bd_sf"/>
</dbReference>
<accession>A0A3S2V4Z7</accession>
<dbReference type="EMBL" id="SACM01000001">
    <property type="protein sequence ID" value="RVT88524.1"/>
    <property type="molecule type" value="Genomic_DNA"/>
</dbReference>
<dbReference type="FunFam" id="1.10.10.10:FF:000001">
    <property type="entry name" value="LysR family transcriptional regulator"/>
    <property type="match status" value="1"/>
</dbReference>
<dbReference type="Proteomes" id="UP000288587">
    <property type="component" value="Unassembled WGS sequence"/>
</dbReference>
<dbReference type="AlphaFoldDB" id="A0A3S2V4Z7"/>
<evidence type="ECO:0000256" key="1">
    <source>
        <dbReference type="ARBA" id="ARBA00009437"/>
    </source>
</evidence>
<dbReference type="InterPro" id="IPR058163">
    <property type="entry name" value="LysR-type_TF_proteobact-type"/>
</dbReference>
<evidence type="ECO:0000259" key="5">
    <source>
        <dbReference type="PROSITE" id="PS50931"/>
    </source>
</evidence>
<sequence length="323" mass="34296">MPQTGSKTSTIRGLPRSFQADPGLDANALELFARVVQAGSFAQAARQLGLTRAAVSRRIASIEAQAGQALLARTTRSLGLTEPGRRLAQRAKAVLEASDAARAALRASSAALAGRLRVTAVPSFGRAVLVPLLAAFRRAHPGVQFELLFTDRRVDLLREGVDVAFRITRSPPDDWVATALMPFRVGAYATPDWTPRPTQPAALQAQPLLLLGQARDALPLEWRSAQGQAQRVLLDGLGCTFSEDMDSLVGLARAGSGVVLAPDYCVAQDLKAGSLVDLMPGWTLPVVEGSAVMALTLPHPLAGEAARTLVRFVREHLAPPPSN</sequence>
<evidence type="ECO:0000256" key="3">
    <source>
        <dbReference type="ARBA" id="ARBA00023125"/>
    </source>
</evidence>
<reference evidence="6 7" key="1">
    <citation type="submission" date="2019-01" db="EMBL/GenBank/DDBJ databases">
        <authorList>
            <person name="Chen W.-M."/>
        </authorList>
    </citation>
    <scope>NUCLEOTIDE SEQUENCE [LARGE SCALE GENOMIC DNA]</scope>
    <source>
        <strain evidence="6 7">CCP-18</strain>
    </source>
</reference>